<evidence type="ECO:0000256" key="2">
    <source>
        <dbReference type="ARBA" id="ARBA00022692"/>
    </source>
</evidence>
<dbReference type="PIRSF" id="PIRSF006060">
    <property type="entry name" value="AA_transporter"/>
    <property type="match status" value="1"/>
</dbReference>
<keyword evidence="3 5" id="KW-1133">Transmembrane helix</keyword>
<accession>A0A6L6U5S3</accession>
<evidence type="ECO:0000256" key="5">
    <source>
        <dbReference type="SAM" id="Phobius"/>
    </source>
</evidence>
<evidence type="ECO:0000313" key="6">
    <source>
        <dbReference type="EMBL" id="MUU77468.1"/>
    </source>
</evidence>
<dbReference type="AlphaFoldDB" id="A0A6L6U5S3"/>
<comment type="subcellular location">
    <subcellularLocation>
        <location evidence="1">Membrane</location>
        <topology evidence="1">Multi-pass membrane protein</topology>
    </subcellularLocation>
</comment>
<dbReference type="GO" id="GO:0015179">
    <property type="term" value="F:L-amino acid transmembrane transporter activity"/>
    <property type="evidence" value="ECO:0007669"/>
    <property type="project" value="TreeGrafter"/>
</dbReference>
<dbReference type="InterPro" id="IPR002293">
    <property type="entry name" value="AA/rel_permease1"/>
</dbReference>
<feature type="transmembrane region" description="Helical" evidence="5">
    <location>
        <begin position="345"/>
        <end position="365"/>
    </location>
</feature>
<feature type="transmembrane region" description="Helical" evidence="5">
    <location>
        <begin position="12"/>
        <end position="34"/>
    </location>
</feature>
<dbReference type="EMBL" id="WOWS01000001">
    <property type="protein sequence ID" value="MUU77468.1"/>
    <property type="molecule type" value="Genomic_DNA"/>
</dbReference>
<feature type="transmembrane region" description="Helical" evidence="5">
    <location>
        <begin position="226"/>
        <end position="247"/>
    </location>
</feature>
<dbReference type="PANTHER" id="PTHR11785:SF512">
    <property type="entry name" value="SOBREMESA, ISOFORM B"/>
    <property type="match status" value="1"/>
</dbReference>
<gene>
    <name evidence="6" type="ORF">GN138_03340</name>
</gene>
<name>A0A6L6U5S3_9FLAO</name>
<dbReference type="Proteomes" id="UP000478208">
    <property type="component" value="Unassembled WGS sequence"/>
</dbReference>
<sequence length="437" mass="48410">MSIKNKTYKITAITGIALVVANMIGTGAFTSLGFQLKDLENPTVILILWVLGGLIALSGAFSYAEIGTHITRSGGEYAFLTKLFHPLVGYLSGWISITVGFAAPIALSAMAFVAYFPYFNLNPKWTSILLIGVVTLIHTKNLSLSSKFQNISTVLKVAIIVVLIIIGIWQEPSFQSVGLFNNSDYPNLISPAFAIALIYVSYSYSGWNAAAYITEEFKNPKKSLPIALIGGTILVTVLYTFLQYVFIKHVPIPELKGQLNVGTIAMNKMIGEDYGRLFGLSISLLLVSGISAMVWVGSRVTSNIAKDHQFWQYFKSEKNNIPQRALWLQFGISALLILTGTFEQILIYCGILLTLSSMVTVFGVFKLRSQHKMTKSNSFKSPLFPVFQLIFIILSIWMIVYAFINSPFEVLVGLSNILLGFITYWRSNTLNSKHNIN</sequence>
<evidence type="ECO:0000256" key="4">
    <source>
        <dbReference type="ARBA" id="ARBA00023136"/>
    </source>
</evidence>
<feature type="transmembrane region" description="Helical" evidence="5">
    <location>
        <begin position="410"/>
        <end position="427"/>
    </location>
</feature>
<keyword evidence="2 5" id="KW-0812">Transmembrane</keyword>
<dbReference type="InterPro" id="IPR050598">
    <property type="entry name" value="AminoAcid_Transporter"/>
</dbReference>
<dbReference type="Pfam" id="PF13520">
    <property type="entry name" value="AA_permease_2"/>
    <property type="match status" value="1"/>
</dbReference>
<feature type="transmembrane region" description="Helical" evidence="5">
    <location>
        <begin position="87"/>
        <end position="116"/>
    </location>
</feature>
<dbReference type="PANTHER" id="PTHR11785">
    <property type="entry name" value="AMINO ACID TRANSPORTER"/>
    <property type="match status" value="1"/>
</dbReference>
<comment type="caution">
    <text evidence="6">The sequence shown here is derived from an EMBL/GenBank/DDBJ whole genome shotgun (WGS) entry which is preliminary data.</text>
</comment>
<feature type="transmembrane region" description="Helical" evidence="5">
    <location>
        <begin position="46"/>
        <end position="66"/>
    </location>
</feature>
<feature type="transmembrane region" description="Helical" evidence="5">
    <location>
        <begin position="277"/>
        <end position="300"/>
    </location>
</feature>
<feature type="transmembrane region" description="Helical" evidence="5">
    <location>
        <begin position="122"/>
        <end position="139"/>
    </location>
</feature>
<feature type="transmembrane region" description="Helical" evidence="5">
    <location>
        <begin position="321"/>
        <end position="339"/>
    </location>
</feature>
<reference evidence="6 7" key="1">
    <citation type="submission" date="2019-12" db="EMBL/GenBank/DDBJ databases">
        <authorList>
            <person name="Li J."/>
        </authorList>
    </citation>
    <scope>NUCLEOTIDE SEQUENCE [LARGE SCALE GENOMIC DNA]</scope>
    <source>
        <strain evidence="6 7">HL2-2</strain>
    </source>
</reference>
<organism evidence="6 7">
    <name type="scientific">Winogradskyella endarachnes</name>
    <dbReference type="NCBI Taxonomy" id="2681965"/>
    <lineage>
        <taxon>Bacteria</taxon>
        <taxon>Pseudomonadati</taxon>
        <taxon>Bacteroidota</taxon>
        <taxon>Flavobacteriia</taxon>
        <taxon>Flavobacteriales</taxon>
        <taxon>Flavobacteriaceae</taxon>
        <taxon>Winogradskyella</taxon>
    </lineage>
</organism>
<dbReference type="GO" id="GO:0016020">
    <property type="term" value="C:membrane"/>
    <property type="evidence" value="ECO:0007669"/>
    <property type="project" value="UniProtKB-SubCell"/>
</dbReference>
<keyword evidence="7" id="KW-1185">Reference proteome</keyword>
<dbReference type="Gene3D" id="1.20.1740.10">
    <property type="entry name" value="Amino acid/polyamine transporter I"/>
    <property type="match status" value="1"/>
</dbReference>
<evidence type="ECO:0000256" key="1">
    <source>
        <dbReference type="ARBA" id="ARBA00004141"/>
    </source>
</evidence>
<feature type="transmembrane region" description="Helical" evidence="5">
    <location>
        <begin position="189"/>
        <end position="214"/>
    </location>
</feature>
<evidence type="ECO:0000313" key="7">
    <source>
        <dbReference type="Proteomes" id="UP000478208"/>
    </source>
</evidence>
<proteinExistence type="predicted"/>
<feature type="transmembrane region" description="Helical" evidence="5">
    <location>
        <begin position="386"/>
        <end position="404"/>
    </location>
</feature>
<dbReference type="RefSeq" id="WP_157362110.1">
    <property type="nucleotide sequence ID" value="NZ_WOWS01000001.1"/>
</dbReference>
<protein>
    <submittedName>
        <fullName evidence="6">Amino acid permease</fullName>
    </submittedName>
</protein>
<feature type="transmembrane region" description="Helical" evidence="5">
    <location>
        <begin position="151"/>
        <end position="169"/>
    </location>
</feature>
<keyword evidence="4 5" id="KW-0472">Membrane</keyword>
<evidence type="ECO:0000256" key="3">
    <source>
        <dbReference type="ARBA" id="ARBA00022989"/>
    </source>
</evidence>